<dbReference type="SUPFAM" id="SSF51126">
    <property type="entry name" value="Pectin lyase-like"/>
    <property type="match status" value="1"/>
</dbReference>
<gene>
    <name evidence="3" type="ORF">DND132_1948</name>
</gene>
<sequence length="906" mass="93801">MATITTTIKPAGGGDYTSLAAWDYAEAANLVGAGNTHVAECYGGGNLGPVTLSSWTTDAANRLVIQAADGERHMGVYDEAYAYASDSGNLLLADQAGLGCLDIIGLQFNKTGGSYSNGIYLRSTSTYIDKCIFKGPGGDSTGVCGINGSQDTATPSFIVTNTIFYDFTASSNAYTAGIRTQTVSDATLYNCTFINCRYGLRADSGTPLVKNCIFRSAPITGTLDAASGNNSTSTGIVFADYDNDDFALDATDTVARDTGADLAADGTWAFSDDILGAVRESGNWDIGAFEYVAPGGNNDAVVTLDVADVVVALTADANAPNAAVVTSGVEGIDMSVTAWLIAQGLAVHTLLDFSDAADLGHDASGNGHDWTLTGARQSVDTPTSNHATLNPIRGFVGSTTGTLSDGNLTFRCYPSEVNRSVFGTATADFPFYFEVGDPNLGIVYKTFGVASAAASGQEYGYVVGNFAGSWGFRVQSASSFLKYAEGVGGTDTGYAGPFAAGDVFGVAVDPSAGKMWVRHNGAWILGGNPATGENPTLTFAPQSVVPGVGEYNGGYVSVDFGQHGYAYAPPDGFLPLCDASRPEPAVLDTSAHVLVTTFTAPAGAPRAITVGWDAEHTDWGLRLKNLDADENWRYISTVAGLGYSNDAYASASGAPRVALTTPLSASGGVITIPADLLTDGDTYAVEVLRVGPKSGFDIVTYTGTGAVRTVVHGLGSAPFAVLIMPNDATAHPWVFNTDALGWGTSLAALATDAATTSATCWNDTAPTDVGVTVATDAALNASGDAYQMWVWADAGVYREIDYTGSGTTGAGGAVAHLGGTPEAVLFLKDAAGAYHWPVHWAVRSASNPVDEYVNSDVYSAEAADDKMDFLSNGFKIIQSVTNGYNVGGHRHVGIAVAGNEKYRNGY</sequence>
<dbReference type="HOGENOM" id="CLU_320232_0_0_7"/>
<dbReference type="eggNOG" id="COG4775">
    <property type="taxonomic scope" value="Bacteria"/>
</dbReference>
<dbReference type="SMR" id="F0JGW4"/>
<accession>F0JGW4</accession>
<evidence type="ECO:0000313" key="3">
    <source>
        <dbReference type="EMBL" id="EGB15154.1"/>
    </source>
</evidence>
<dbReference type="RefSeq" id="WP_014322581.1">
    <property type="nucleotide sequence ID" value="NC_016803.1"/>
</dbReference>
<organism evidence="3 4">
    <name type="scientific">Pseudodesulfovibrio mercurii</name>
    <dbReference type="NCBI Taxonomy" id="641491"/>
    <lineage>
        <taxon>Bacteria</taxon>
        <taxon>Pseudomonadati</taxon>
        <taxon>Thermodesulfobacteriota</taxon>
        <taxon>Desulfovibrionia</taxon>
        <taxon>Desulfovibrionales</taxon>
        <taxon>Desulfovibrionaceae</taxon>
    </lineage>
</organism>
<dbReference type="CDD" id="cd12886">
    <property type="entry name" value="SPRY_like"/>
    <property type="match status" value="1"/>
</dbReference>
<dbReference type="EMBL" id="CP003220">
    <property type="protein sequence ID" value="EGB15154.1"/>
    <property type="molecule type" value="Genomic_DNA"/>
</dbReference>
<dbReference type="STRING" id="641491.DND132_1948"/>
<evidence type="ECO:0000259" key="2">
    <source>
        <dbReference type="Pfam" id="PF24299"/>
    </source>
</evidence>
<dbReference type="InterPro" id="IPR055906">
    <property type="entry name" value="DUF7483"/>
</dbReference>
<evidence type="ECO:0008006" key="5">
    <source>
        <dbReference type="Google" id="ProtNLM"/>
    </source>
</evidence>
<evidence type="ECO:0000313" key="4">
    <source>
        <dbReference type="Proteomes" id="UP000007845"/>
    </source>
</evidence>
<dbReference type="KEGG" id="ddn:DND132_1948"/>
<evidence type="ECO:0000259" key="1">
    <source>
        <dbReference type="Pfam" id="PF13229"/>
    </source>
</evidence>
<name>F0JGW4_9BACT</name>
<dbReference type="InterPro" id="IPR039448">
    <property type="entry name" value="Beta_helix"/>
</dbReference>
<dbReference type="InterPro" id="IPR011050">
    <property type="entry name" value="Pectin_lyase_fold/virulence"/>
</dbReference>
<dbReference type="Pfam" id="PF13229">
    <property type="entry name" value="Beta_helix"/>
    <property type="match status" value="1"/>
</dbReference>
<feature type="domain" description="DUF7483" evidence="2">
    <location>
        <begin position="689"/>
        <end position="897"/>
    </location>
</feature>
<dbReference type="AlphaFoldDB" id="F0JGW4"/>
<dbReference type="OrthoDB" id="5449044at2"/>
<keyword evidence="4" id="KW-1185">Reference proteome</keyword>
<dbReference type="Gene3D" id="2.60.120.920">
    <property type="match status" value="1"/>
</dbReference>
<reference evidence="3 4" key="1">
    <citation type="journal article" date="2011" name="J. Bacteriol.">
        <title>Genome sequence of the mercury-methylating strain Desulfovibrio desulfuricans ND132.</title>
        <authorList>
            <person name="Brown S.D."/>
            <person name="Gilmour C.C."/>
            <person name="Kucken A.M."/>
            <person name="Wall J.D."/>
            <person name="Elias D.A."/>
            <person name="Brandt C.C."/>
            <person name="Podar M."/>
            <person name="Chertkov O."/>
            <person name="Held B."/>
            <person name="Bruce D.C."/>
            <person name="Detter J.C."/>
            <person name="Tapia R."/>
            <person name="Han C.S."/>
            <person name="Goodwin L.A."/>
            <person name="Cheng J.F."/>
            <person name="Pitluck S."/>
            <person name="Woyke T."/>
            <person name="Mikhailova N."/>
            <person name="Ivanova N.N."/>
            <person name="Han J."/>
            <person name="Lucas S."/>
            <person name="Lapidus A.L."/>
            <person name="Land M.L."/>
            <person name="Hauser L.J."/>
            <person name="Palumbo A.V."/>
        </authorList>
    </citation>
    <scope>NUCLEOTIDE SEQUENCE [LARGE SCALE GENOMIC DNA]</scope>
    <source>
        <strain evidence="3 4">ND132</strain>
    </source>
</reference>
<dbReference type="Proteomes" id="UP000007845">
    <property type="component" value="Chromosome"/>
</dbReference>
<protein>
    <recommendedName>
        <fullName evidence="5">B30.2/SPRY domain-containing protein</fullName>
    </recommendedName>
</protein>
<feature type="domain" description="Right handed beta helix" evidence="1">
    <location>
        <begin position="111"/>
        <end position="218"/>
    </location>
</feature>
<proteinExistence type="predicted"/>
<dbReference type="Pfam" id="PF24299">
    <property type="entry name" value="DUF7483"/>
    <property type="match status" value="1"/>
</dbReference>
<dbReference type="InterPro" id="IPR043136">
    <property type="entry name" value="B30.2/SPRY_sf"/>
</dbReference>